<accession>A0A2T9WM51</accession>
<feature type="compositionally biased region" description="Basic residues" evidence="4">
    <location>
        <begin position="47"/>
        <end position="63"/>
    </location>
</feature>
<evidence type="ECO:0000256" key="1">
    <source>
        <dbReference type="ARBA" id="ARBA00009364"/>
    </source>
</evidence>
<dbReference type="GO" id="GO:0006412">
    <property type="term" value="P:translation"/>
    <property type="evidence" value="ECO:0007669"/>
    <property type="project" value="InterPro"/>
</dbReference>
<comment type="caution">
    <text evidence="6">The sequence shown here is derived from an EMBL/GenBank/DDBJ whole genome shotgun (WGS) entry which is preliminary data.</text>
</comment>
<reference evidence="6" key="3">
    <citation type="submission" date="2017-05" db="EMBL/GenBank/DDBJ databases">
        <authorList>
            <person name="Song R."/>
            <person name="Chenine A.L."/>
            <person name="Ruprecht R.M."/>
        </authorList>
    </citation>
    <scope>NUCLEOTIDE SEQUENCE</scope>
    <source>
        <strain evidence="6">SCGC AB-777_F03</strain>
    </source>
</reference>
<evidence type="ECO:0000256" key="2">
    <source>
        <dbReference type="ARBA" id="ARBA00022980"/>
    </source>
</evidence>
<reference evidence="5" key="4">
    <citation type="submission" date="2021-11" db="EMBL/GenBank/DDBJ databases">
        <authorList>
            <person name="Munson-Mcgee J."/>
            <person name="Field E."/>
            <person name="Bateson M."/>
            <person name="Rooney C."/>
            <person name="Stepanauskas R."/>
            <person name="Young M."/>
        </authorList>
    </citation>
    <scope>NUCLEOTIDE SEQUENCE</scope>
    <source>
        <strain evidence="5">SCGC AB-777_F03</strain>
    </source>
</reference>
<evidence type="ECO:0000313" key="6">
    <source>
        <dbReference type="EMBL" id="PVU68904.1"/>
    </source>
</evidence>
<evidence type="ECO:0000256" key="4">
    <source>
        <dbReference type="SAM" id="MobiDB-lite"/>
    </source>
</evidence>
<dbReference type="Pfam" id="PF00935">
    <property type="entry name" value="Ribosomal_L44"/>
    <property type="match status" value="1"/>
</dbReference>
<name>A0A2T9WM51_NANST</name>
<evidence type="ECO:0000313" key="5">
    <source>
        <dbReference type="EMBL" id="MCC5446893.1"/>
    </source>
</evidence>
<dbReference type="EMBL" id="QEFP01000001">
    <property type="protein sequence ID" value="PVU68904.1"/>
    <property type="molecule type" value="Genomic_DNA"/>
</dbReference>
<keyword evidence="3" id="KW-0687">Ribonucleoprotein</keyword>
<gene>
    <name evidence="6" type="ORF">DDW03_00005</name>
    <name evidence="5" type="ORF">DDW03_000535</name>
</gene>
<dbReference type="Gene3D" id="3.10.450.80">
    <property type="match status" value="1"/>
</dbReference>
<dbReference type="AlphaFoldDB" id="A0A2T9WM51"/>
<dbReference type="GO" id="GO:1990904">
    <property type="term" value="C:ribonucleoprotein complex"/>
    <property type="evidence" value="ECO:0007669"/>
    <property type="project" value="UniProtKB-KW"/>
</dbReference>
<protein>
    <submittedName>
        <fullName evidence="6">50S ribosomal protein L44e</fullName>
    </submittedName>
</protein>
<keyword evidence="2 6" id="KW-0689">Ribosomal protein</keyword>
<dbReference type="InterPro" id="IPR053708">
    <property type="entry name" value="Ribosomal_LSU_eL42"/>
</dbReference>
<dbReference type="Proteomes" id="UP000245509">
    <property type="component" value="Unassembled WGS sequence"/>
</dbReference>
<dbReference type="InterPro" id="IPR000552">
    <property type="entry name" value="Ribosomal_eL44"/>
</dbReference>
<dbReference type="RefSeq" id="WP_228615109.1">
    <property type="nucleotide sequence ID" value="NZ_QEFP02000004.1"/>
</dbReference>
<dbReference type="GO" id="GO:0003735">
    <property type="term" value="F:structural constituent of ribosome"/>
    <property type="evidence" value="ECO:0007669"/>
    <property type="project" value="InterPro"/>
</dbReference>
<feature type="region of interest" description="Disordered" evidence="4">
    <location>
        <begin position="39"/>
        <end position="63"/>
    </location>
</feature>
<dbReference type="GO" id="GO:0005840">
    <property type="term" value="C:ribosome"/>
    <property type="evidence" value="ECO:0007669"/>
    <property type="project" value="UniProtKB-KW"/>
</dbReference>
<evidence type="ECO:0000256" key="3">
    <source>
        <dbReference type="ARBA" id="ARBA00023274"/>
    </source>
</evidence>
<reference evidence="6" key="1">
    <citation type="journal article" date="2015" name="Appl. Environ. Microbiol.">
        <title>Nanoarchaeota, Their Sulfolobales Host, and Nanoarchaeota Virus Distribution across Yellowstone National Park Hot Springs.</title>
        <authorList>
            <person name="Munson-McGee J.H."/>
            <person name="Field E.K."/>
            <person name="Bateson M."/>
            <person name="Rooney C."/>
            <person name="Stepanauskas R."/>
            <person name="Young M.J."/>
        </authorList>
    </citation>
    <scope>NUCLEOTIDE SEQUENCE [LARGE SCALE GENOMIC DNA]</scope>
    <source>
        <strain evidence="6">SCGC AB-777_F03</strain>
    </source>
</reference>
<comment type="similarity">
    <text evidence="1">Belongs to the eukaryotic ribosomal protein eL42 family.</text>
</comment>
<reference evidence="5" key="2">
    <citation type="submission" date="2017-05" db="EMBL/GenBank/DDBJ databases">
        <authorList>
            <person name="Munson-Mcgee J.H."/>
        </authorList>
    </citation>
    <scope>NUCLEOTIDE SEQUENCE</scope>
    <source>
        <strain evidence="5">SCGC AB-777_F03</strain>
    </source>
</reference>
<dbReference type="SUPFAM" id="SSF57829">
    <property type="entry name" value="Zn-binding ribosomal proteins"/>
    <property type="match status" value="1"/>
</dbReference>
<organism evidence="6">
    <name type="scientific">Nanobsidianus stetteri</name>
    <dbReference type="NCBI Taxonomy" id="1294122"/>
    <lineage>
        <taxon>Archaea</taxon>
        <taxon>Nanobdellota</taxon>
        <taxon>Candidatus Nanoarchaeia</taxon>
        <taxon>Nanoarchaeales</taxon>
        <taxon>Nanopusillaceae</taxon>
        <taxon>Candidatus Nanobsidianus</taxon>
    </lineage>
</organism>
<dbReference type="EMBL" id="QEFP02000004">
    <property type="protein sequence ID" value="MCC5446893.1"/>
    <property type="molecule type" value="Genomic_DNA"/>
</dbReference>
<dbReference type="InterPro" id="IPR011332">
    <property type="entry name" value="Ribosomal_zn-bd"/>
</dbReference>
<proteinExistence type="inferred from homology"/>
<sequence>MKLPKIVNKYCPYCRKVTEHKVIIIKSVKARTGLVWGSRRAREGKKGRGNKGKYSKRPLTQRKRGVIKTSKGVDIRLECNICKKQTIWRIEGRYKKVELSTSIK</sequence>